<reference evidence="2" key="1">
    <citation type="submission" date="2009-05" db="EMBL/GenBank/DDBJ databases">
        <authorList>
            <person name="Harkins D.M."/>
            <person name="DeShazer D."/>
            <person name="Woods D.E."/>
            <person name="Brinkac L.M."/>
            <person name="Brown K.A."/>
            <person name="Hung G.C."/>
            <person name="Tuanyok A."/>
            <person name="Zhang B."/>
            <person name="Nierman W.C."/>
        </authorList>
    </citation>
    <scope>NUCLEOTIDE SEQUENCE [LARGE SCALE GENOMIC DNA]</scope>
    <source>
        <strain evidence="2">1710a</strain>
    </source>
</reference>
<feature type="region of interest" description="Disordered" evidence="1">
    <location>
        <begin position="1"/>
        <end position="41"/>
    </location>
</feature>
<accession>A0A0E1W851</accession>
<dbReference type="EMBL" id="CM000832">
    <property type="protein sequence ID" value="EET08486.1"/>
    <property type="molecule type" value="Genomic_DNA"/>
</dbReference>
<proteinExistence type="predicted"/>
<dbReference type="AlphaFoldDB" id="A0A0E1W851"/>
<protein>
    <submittedName>
        <fullName evidence="2">Uncharacterized protein</fullName>
    </submittedName>
</protein>
<gene>
    <name evidence="2" type="ORF">BURPS1710A_1757</name>
</gene>
<dbReference type="Proteomes" id="UP000001812">
    <property type="component" value="Chromosome I"/>
</dbReference>
<evidence type="ECO:0000256" key="1">
    <source>
        <dbReference type="SAM" id="MobiDB-lite"/>
    </source>
</evidence>
<dbReference type="HOGENOM" id="CLU_3266902_0_0_4"/>
<sequence length="41" mass="4429">MRFIPRSGPSALHATPDSPPALGEPRAGDPAVRRRPIVERP</sequence>
<organism evidence="2">
    <name type="scientific">Burkholderia pseudomallei 1710a</name>
    <dbReference type="NCBI Taxonomy" id="320371"/>
    <lineage>
        <taxon>Bacteria</taxon>
        <taxon>Pseudomonadati</taxon>
        <taxon>Pseudomonadota</taxon>
        <taxon>Betaproteobacteria</taxon>
        <taxon>Burkholderiales</taxon>
        <taxon>Burkholderiaceae</taxon>
        <taxon>Burkholderia</taxon>
        <taxon>pseudomallei group</taxon>
    </lineage>
</organism>
<name>A0A0E1W851_BURPE</name>
<evidence type="ECO:0000313" key="2">
    <source>
        <dbReference type="EMBL" id="EET08486.1"/>
    </source>
</evidence>